<feature type="domain" description="KIB1-4 beta-propeller" evidence="1">
    <location>
        <begin position="51"/>
        <end position="270"/>
    </location>
</feature>
<dbReference type="Pfam" id="PF03478">
    <property type="entry name" value="Beta-prop_KIB1-4"/>
    <property type="match status" value="1"/>
</dbReference>
<sequence length="276" mass="30802">MELIRDWSGLIQEMLVEITKRIELVEDFMAFRGGVPLLMLAEKENCDELEVYSLSKRKNAKRLPLSETKGRRCTEAGFGWFLTVSSSGEINLFNPSSGSQIQLLDCTTFRNFEDYDYMLPEFTFIFRVALSANPSHNSKLVVTVIYGGGTALGFWRLGDLIWTGREPNFTNSNCWRDVHYYSGKFFAINAWGELCGSDHGSSSSILTRKVCGSDKCSSDVGCLCDESSLSHVTIGIANIHLTIDWNMVVEGYAYLLESSSGELLVVTRDGVSVDDD</sequence>
<dbReference type="AlphaFoldDB" id="A0AAV1CFR5"/>
<dbReference type="InterPro" id="IPR005174">
    <property type="entry name" value="KIB1-4_b-propeller"/>
</dbReference>
<proteinExistence type="predicted"/>
<gene>
    <name evidence="2" type="ORF">OLC1_LOCUS5272</name>
</gene>
<name>A0AAV1CFR5_OLDCO</name>
<evidence type="ECO:0000313" key="3">
    <source>
        <dbReference type="Proteomes" id="UP001161247"/>
    </source>
</evidence>
<reference evidence="2" key="1">
    <citation type="submission" date="2023-03" db="EMBL/GenBank/DDBJ databases">
        <authorList>
            <person name="Julca I."/>
        </authorList>
    </citation>
    <scope>NUCLEOTIDE SEQUENCE</scope>
</reference>
<dbReference type="InterPro" id="IPR050942">
    <property type="entry name" value="F-box_BR-signaling"/>
</dbReference>
<accession>A0AAV1CFR5</accession>
<keyword evidence="3" id="KW-1185">Reference proteome</keyword>
<protein>
    <submittedName>
        <fullName evidence="2">OLC1v1029621C1</fullName>
    </submittedName>
</protein>
<dbReference type="PANTHER" id="PTHR44259:SF108">
    <property type="entry name" value="F-BOX PROTEIN SKIP23-LIKE"/>
    <property type="match status" value="1"/>
</dbReference>
<dbReference type="PANTHER" id="PTHR44259">
    <property type="entry name" value="OS07G0183000 PROTEIN-RELATED"/>
    <property type="match status" value="1"/>
</dbReference>
<dbReference type="EMBL" id="OX459119">
    <property type="protein sequence ID" value="CAI9093993.1"/>
    <property type="molecule type" value="Genomic_DNA"/>
</dbReference>
<evidence type="ECO:0000313" key="2">
    <source>
        <dbReference type="EMBL" id="CAI9093993.1"/>
    </source>
</evidence>
<dbReference type="Proteomes" id="UP001161247">
    <property type="component" value="Chromosome 2"/>
</dbReference>
<evidence type="ECO:0000259" key="1">
    <source>
        <dbReference type="Pfam" id="PF03478"/>
    </source>
</evidence>
<organism evidence="2 3">
    <name type="scientific">Oldenlandia corymbosa var. corymbosa</name>
    <dbReference type="NCBI Taxonomy" id="529605"/>
    <lineage>
        <taxon>Eukaryota</taxon>
        <taxon>Viridiplantae</taxon>
        <taxon>Streptophyta</taxon>
        <taxon>Embryophyta</taxon>
        <taxon>Tracheophyta</taxon>
        <taxon>Spermatophyta</taxon>
        <taxon>Magnoliopsida</taxon>
        <taxon>eudicotyledons</taxon>
        <taxon>Gunneridae</taxon>
        <taxon>Pentapetalae</taxon>
        <taxon>asterids</taxon>
        <taxon>lamiids</taxon>
        <taxon>Gentianales</taxon>
        <taxon>Rubiaceae</taxon>
        <taxon>Rubioideae</taxon>
        <taxon>Spermacoceae</taxon>
        <taxon>Hedyotis-Oldenlandia complex</taxon>
        <taxon>Oldenlandia</taxon>
    </lineage>
</organism>